<dbReference type="GO" id="GO:0015937">
    <property type="term" value="P:coenzyme A biosynthetic process"/>
    <property type="evidence" value="ECO:0007669"/>
    <property type="project" value="UniProtKB-UniRule"/>
</dbReference>
<comment type="pathway">
    <text evidence="5">Cofactor biosynthesis; coenzyme A biosynthesis; CoA from (R)-pantothenate: step 5/5.</text>
</comment>
<dbReference type="OrthoDB" id="359604at2"/>
<evidence type="ECO:0000256" key="4">
    <source>
        <dbReference type="ARBA" id="ARBA00022993"/>
    </source>
</evidence>
<keyword evidence="5" id="KW-0963">Cytoplasm</keyword>
<reference evidence="8" key="1">
    <citation type="submission" date="2009-12" db="EMBL/GenBank/DDBJ databases">
        <title>Complete sequence of Treponema azotonutricium strain ZAS-9.</title>
        <authorList>
            <person name="Tetu S.G."/>
            <person name="Matson E."/>
            <person name="Ren Q."/>
            <person name="Seshadri R."/>
            <person name="Elbourne L."/>
            <person name="Hassan K.A."/>
            <person name="Durkin A."/>
            <person name="Radune D."/>
            <person name="Mohamoud Y."/>
            <person name="Shay R."/>
            <person name="Jin S."/>
            <person name="Zhang X."/>
            <person name="Lucey K."/>
            <person name="Ballor N.R."/>
            <person name="Ottesen E."/>
            <person name="Rosenthal R."/>
            <person name="Allen A."/>
            <person name="Leadbetter J.R."/>
            <person name="Paulsen I.T."/>
        </authorList>
    </citation>
    <scope>NUCLEOTIDE SEQUENCE [LARGE SCALE GENOMIC DNA]</scope>
    <source>
        <strain evidence="8">ATCC BAA-888 / DSM 13862 / ZAS-9</strain>
    </source>
</reference>
<gene>
    <name evidence="5 7" type="primary">coaE</name>
    <name evidence="7" type="ordered locus">TREAZ_2240</name>
</gene>
<evidence type="ECO:0000256" key="3">
    <source>
        <dbReference type="ARBA" id="ARBA00022840"/>
    </source>
</evidence>
<dbReference type="NCBIfam" id="TIGR00152">
    <property type="entry name" value="dephospho-CoA kinase"/>
    <property type="match status" value="1"/>
</dbReference>
<dbReference type="KEGG" id="taz:TREAZ_2240"/>
<keyword evidence="8" id="KW-1185">Reference proteome</keyword>
<reference evidence="7 8" key="2">
    <citation type="journal article" date="2011" name="ISME J.">
        <title>RNA-seq reveals cooperative metabolic interactions between two termite-gut spirochete species in co-culture.</title>
        <authorList>
            <person name="Rosenthal A.Z."/>
            <person name="Matson E.G."/>
            <person name="Eldar A."/>
            <person name="Leadbetter J.R."/>
        </authorList>
    </citation>
    <scope>NUCLEOTIDE SEQUENCE [LARGE SCALE GENOMIC DNA]</scope>
    <source>
        <strain evidence="8">ATCC BAA-888 / DSM 13862 / ZAS-9</strain>
    </source>
</reference>
<dbReference type="GO" id="GO:0005737">
    <property type="term" value="C:cytoplasm"/>
    <property type="evidence" value="ECO:0007669"/>
    <property type="project" value="UniProtKB-SubCell"/>
</dbReference>
<dbReference type="InterPro" id="IPR001977">
    <property type="entry name" value="Depp_CoAkinase"/>
</dbReference>
<dbReference type="HAMAP" id="MF_00376">
    <property type="entry name" value="Dephospho_CoA_kinase"/>
    <property type="match status" value="1"/>
</dbReference>
<dbReference type="HOGENOM" id="CLU_057180_2_2_12"/>
<evidence type="ECO:0000313" key="8">
    <source>
        <dbReference type="Proteomes" id="UP000009222"/>
    </source>
</evidence>
<dbReference type="SUPFAM" id="SSF52540">
    <property type="entry name" value="P-loop containing nucleoside triphosphate hydrolases"/>
    <property type="match status" value="1"/>
</dbReference>
<dbReference type="InterPro" id="IPR027417">
    <property type="entry name" value="P-loop_NTPase"/>
</dbReference>
<comment type="similarity">
    <text evidence="1 5">Belongs to the CoaE family.</text>
</comment>
<sequence length="204" mass="23123">MILGLTGTYCAGKNYVASLLEKRGLPVLDVDKLGHKAIEAEGEVILNRFGREILGEDGAIDRRLLGARVFGRPTELASLEAIVHPAANRMTQEWIQAQGGKPCVINAALLHRSAAYKDLDLVMLVDAPWLTRLFRAKKRDRLPFRVLAERFKSQKDFASQYFSKNSDIYRVENRGYFSFGSQERERKLERRIDEILSPLGLSRC</sequence>
<comment type="catalytic activity">
    <reaction evidence="5">
        <text>3'-dephospho-CoA + ATP = ADP + CoA + H(+)</text>
        <dbReference type="Rhea" id="RHEA:18245"/>
        <dbReference type="ChEBI" id="CHEBI:15378"/>
        <dbReference type="ChEBI" id="CHEBI:30616"/>
        <dbReference type="ChEBI" id="CHEBI:57287"/>
        <dbReference type="ChEBI" id="CHEBI:57328"/>
        <dbReference type="ChEBI" id="CHEBI:456216"/>
        <dbReference type="EC" id="2.7.1.24"/>
    </reaction>
</comment>
<dbReference type="InParanoid" id="F5Y8L8"/>
<evidence type="ECO:0000256" key="2">
    <source>
        <dbReference type="ARBA" id="ARBA00022741"/>
    </source>
</evidence>
<dbReference type="eggNOG" id="COG0237">
    <property type="taxonomic scope" value="Bacteria"/>
</dbReference>
<name>F5Y8L8_LEAAZ</name>
<dbReference type="CDD" id="cd02022">
    <property type="entry name" value="DPCK"/>
    <property type="match status" value="1"/>
</dbReference>
<proteinExistence type="inferred from homology"/>
<dbReference type="Pfam" id="PF01121">
    <property type="entry name" value="CoaE"/>
    <property type="match status" value="1"/>
</dbReference>
<feature type="binding site" evidence="5">
    <location>
        <begin position="10"/>
        <end position="15"/>
    </location>
    <ligand>
        <name>ATP</name>
        <dbReference type="ChEBI" id="CHEBI:30616"/>
    </ligand>
</feature>
<dbReference type="Proteomes" id="UP000009222">
    <property type="component" value="Chromosome"/>
</dbReference>
<keyword evidence="5 7" id="KW-0808">Transferase</keyword>
<evidence type="ECO:0000256" key="6">
    <source>
        <dbReference type="NCBIfam" id="TIGR00152"/>
    </source>
</evidence>
<organism evidence="7 8">
    <name type="scientific">Leadbettera azotonutricia (strain ATCC BAA-888 / DSM 13862 / ZAS-9)</name>
    <name type="common">Treponema azotonutricium</name>
    <dbReference type="NCBI Taxonomy" id="545695"/>
    <lineage>
        <taxon>Bacteria</taxon>
        <taxon>Pseudomonadati</taxon>
        <taxon>Spirochaetota</taxon>
        <taxon>Spirochaetia</taxon>
        <taxon>Spirochaetales</taxon>
        <taxon>Breznakiellaceae</taxon>
        <taxon>Leadbettera</taxon>
    </lineage>
</organism>
<dbReference type="AlphaFoldDB" id="F5Y8L8"/>
<protein>
    <recommendedName>
        <fullName evidence="5 6">Dephospho-CoA kinase</fullName>
        <ecNumber evidence="5 6">2.7.1.24</ecNumber>
    </recommendedName>
    <alternativeName>
        <fullName evidence="5">Dephosphocoenzyme A kinase</fullName>
    </alternativeName>
</protein>
<keyword evidence="4 5" id="KW-0173">Coenzyme A biosynthesis</keyword>
<dbReference type="PANTHER" id="PTHR10695">
    <property type="entry name" value="DEPHOSPHO-COA KINASE-RELATED"/>
    <property type="match status" value="1"/>
</dbReference>
<dbReference type="GO" id="GO:0004140">
    <property type="term" value="F:dephospho-CoA kinase activity"/>
    <property type="evidence" value="ECO:0007669"/>
    <property type="project" value="UniProtKB-UniRule"/>
</dbReference>
<dbReference type="EMBL" id="CP001841">
    <property type="protein sequence ID" value="AEF81853.1"/>
    <property type="molecule type" value="Genomic_DNA"/>
</dbReference>
<dbReference type="STRING" id="545695.TREAZ_2240"/>
<dbReference type="GO" id="GO:0005524">
    <property type="term" value="F:ATP binding"/>
    <property type="evidence" value="ECO:0007669"/>
    <property type="project" value="UniProtKB-UniRule"/>
</dbReference>
<dbReference type="RefSeq" id="WP_015709812.1">
    <property type="nucleotide sequence ID" value="NC_015577.1"/>
</dbReference>
<comment type="function">
    <text evidence="5">Catalyzes the phosphorylation of the 3'-hydroxyl group of dephosphocoenzyme A to form coenzyme A.</text>
</comment>
<comment type="subcellular location">
    <subcellularLocation>
        <location evidence="5">Cytoplasm</location>
    </subcellularLocation>
</comment>
<evidence type="ECO:0000256" key="5">
    <source>
        <dbReference type="HAMAP-Rule" id="MF_00376"/>
    </source>
</evidence>
<dbReference type="FunCoup" id="F5Y8L8">
    <property type="interactions" value="336"/>
</dbReference>
<keyword evidence="5 7" id="KW-0418">Kinase</keyword>
<evidence type="ECO:0000256" key="1">
    <source>
        <dbReference type="ARBA" id="ARBA00009018"/>
    </source>
</evidence>
<keyword evidence="3 5" id="KW-0067">ATP-binding</keyword>
<keyword evidence="2 5" id="KW-0547">Nucleotide-binding</keyword>
<dbReference type="EC" id="2.7.1.24" evidence="5 6"/>
<evidence type="ECO:0000313" key="7">
    <source>
        <dbReference type="EMBL" id="AEF81853.1"/>
    </source>
</evidence>
<dbReference type="Gene3D" id="3.40.50.300">
    <property type="entry name" value="P-loop containing nucleotide triphosphate hydrolases"/>
    <property type="match status" value="1"/>
</dbReference>
<accession>F5Y8L8</accession>
<dbReference type="PANTHER" id="PTHR10695:SF46">
    <property type="entry name" value="BIFUNCTIONAL COENZYME A SYNTHASE-RELATED"/>
    <property type="match status" value="1"/>
</dbReference>
<dbReference type="PROSITE" id="PS51219">
    <property type="entry name" value="DPCK"/>
    <property type="match status" value="1"/>
</dbReference>
<dbReference type="UniPathway" id="UPA00241">
    <property type="reaction ID" value="UER00356"/>
</dbReference>